<dbReference type="GO" id="GO:0005634">
    <property type="term" value="C:nucleus"/>
    <property type="evidence" value="ECO:0007669"/>
    <property type="project" value="UniProtKB-SubCell"/>
</dbReference>
<dbReference type="EMBL" id="JAWDJR010000020">
    <property type="protein sequence ID" value="KAK9956298.1"/>
    <property type="molecule type" value="Genomic_DNA"/>
</dbReference>
<accession>A0AAW1Z5Q9</accession>
<dbReference type="Proteomes" id="UP001479290">
    <property type="component" value="Unassembled WGS sequence"/>
</dbReference>
<organism evidence="4 5">
    <name type="scientific">Culter alburnus</name>
    <name type="common">Topmouth culter</name>
    <dbReference type="NCBI Taxonomy" id="194366"/>
    <lineage>
        <taxon>Eukaryota</taxon>
        <taxon>Metazoa</taxon>
        <taxon>Chordata</taxon>
        <taxon>Craniata</taxon>
        <taxon>Vertebrata</taxon>
        <taxon>Euteleostomi</taxon>
        <taxon>Actinopterygii</taxon>
        <taxon>Neopterygii</taxon>
        <taxon>Teleostei</taxon>
        <taxon>Ostariophysi</taxon>
        <taxon>Cypriniformes</taxon>
        <taxon>Xenocyprididae</taxon>
        <taxon>Xenocypridinae</taxon>
        <taxon>Culter</taxon>
    </lineage>
</organism>
<dbReference type="AlphaFoldDB" id="A0AAW1Z5Q9"/>
<comment type="caution">
    <text evidence="4">The sequence shown here is derived from an EMBL/GenBank/DDBJ whole genome shotgun (WGS) entry which is preliminary data.</text>
</comment>
<protein>
    <recommendedName>
        <fullName evidence="3">BESS domain-containing protein</fullName>
    </recommendedName>
</protein>
<keyword evidence="5" id="KW-1185">Reference proteome</keyword>
<gene>
    <name evidence="4" type="ORF">ABG768_014043</name>
</gene>
<feature type="domain" description="BESS" evidence="3">
    <location>
        <begin position="75"/>
        <end position="114"/>
    </location>
</feature>
<dbReference type="PROSITE" id="PS51031">
    <property type="entry name" value="BESS"/>
    <property type="match status" value="1"/>
</dbReference>
<evidence type="ECO:0000313" key="5">
    <source>
        <dbReference type="Proteomes" id="UP001479290"/>
    </source>
</evidence>
<name>A0AAW1Z5Q9_CULAL</name>
<dbReference type="InterPro" id="IPR004210">
    <property type="entry name" value="BESS_motif"/>
</dbReference>
<evidence type="ECO:0000256" key="1">
    <source>
        <dbReference type="PROSITE-ProRule" id="PRU00371"/>
    </source>
</evidence>
<sequence length="130" mass="15179">MQTEHESVVTETESEVCTTPCSHSAKRKKTQAESDDGLARYCQWKEARDERREKERQAERQAERQQRQALVELQSDEVSTFLSSLAPCMRRLSPEKLSYLKIKMQELVHDVAFGGVYYQQFSQDPTYRSL</sequence>
<comment type="subcellular location">
    <subcellularLocation>
        <location evidence="1">Nucleus</location>
    </subcellularLocation>
</comment>
<reference evidence="4 5" key="1">
    <citation type="submission" date="2024-05" db="EMBL/GenBank/DDBJ databases">
        <title>A high-quality chromosomal-level genome assembly of Topmouth culter (Culter alburnus).</title>
        <authorList>
            <person name="Zhao H."/>
        </authorList>
    </citation>
    <scope>NUCLEOTIDE SEQUENCE [LARGE SCALE GENOMIC DNA]</scope>
    <source>
        <strain evidence="4">CATC2023</strain>
        <tissue evidence="4">Muscle</tissue>
    </source>
</reference>
<dbReference type="GO" id="GO:0003677">
    <property type="term" value="F:DNA binding"/>
    <property type="evidence" value="ECO:0007669"/>
    <property type="project" value="InterPro"/>
</dbReference>
<evidence type="ECO:0000259" key="3">
    <source>
        <dbReference type="PROSITE" id="PS51031"/>
    </source>
</evidence>
<keyword evidence="1" id="KW-0539">Nucleus</keyword>
<feature type="region of interest" description="Disordered" evidence="2">
    <location>
        <begin position="1"/>
        <end position="35"/>
    </location>
</feature>
<evidence type="ECO:0000256" key="2">
    <source>
        <dbReference type="SAM" id="MobiDB-lite"/>
    </source>
</evidence>
<proteinExistence type="predicted"/>
<feature type="compositionally biased region" description="Low complexity" evidence="2">
    <location>
        <begin position="9"/>
        <end position="22"/>
    </location>
</feature>
<dbReference type="Pfam" id="PF02944">
    <property type="entry name" value="BESS"/>
    <property type="match status" value="1"/>
</dbReference>
<evidence type="ECO:0000313" key="4">
    <source>
        <dbReference type="EMBL" id="KAK9956298.1"/>
    </source>
</evidence>